<feature type="compositionally biased region" description="Basic and acidic residues" evidence="1">
    <location>
        <begin position="331"/>
        <end position="343"/>
    </location>
</feature>
<keyword evidence="3" id="KW-1185">Reference proteome</keyword>
<feature type="region of interest" description="Disordered" evidence="1">
    <location>
        <begin position="78"/>
        <end position="360"/>
    </location>
</feature>
<reference evidence="2 3" key="1">
    <citation type="journal article" date="2017" name="Curr. Biol.">
        <title>Genome architecture and evolution of a unichromosomal asexual nematode.</title>
        <authorList>
            <person name="Fradin H."/>
            <person name="Zegar C."/>
            <person name="Gutwein M."/>
            <person name="Lucas J."/>
            <person name="Kovtun M."/>
            <person name="Corcoran D."/>
            <person name="Baugh L.R."/>
            <person name="Kiontke K."/>
            <person name="Gunsalus K."/>
            <person name="Fitch D.H."/>
            <person name="Piano F."/>
        </authorList>
    </citation>
    <scope>NUCLEOTIDE SEQUENCE [LARGE SCALE GENOMIC DNA]</scope>
    <source>
        <strain evidence="2">PF1309</strain>
    </source>
</reference>
<comment type="caution">
    <text evidence="2">The sequence shown here is derived from an EMBL/GenBank/DDBJ whole genome shotgun (WGS) entry which is preliminary data.</text>
</comment>
<feature type="compositionally biased region" description="Basic and acidic residues" evidence="1">
    <location>
        <begin position="83"/>
        <end position="92"/>
    </location>
</feature>
<feature type="compositionally biased region" description="Basic residues" evidence="1">
    <location>
        <begin position="93"/>
        <end position="106"/>
    </location>
</feature>
<protein>
    <submittedName>
        <fullName evidence="2">Uncharacterized protein</fullName>
    </submittedName>
</protein>
<feature type="compositionally biased region" description="Basic residues" evidence="1">
    <location>
        <begin position="174"/>
        <end position="189"/>
    </location>
</feature>
<feature type="compositionally biased region" description="Acidic residues" evidence="1">
    <location>
        <begin position="196"/>
        <end position="223"/>
    </location>
</feature>
<name>A0A2A2LQV4_9BILA</name>
<sequence length="360" mass="41456">MRQEEIVPANEALRKINPVQMGYPQEGTRGVFGSAQGLHNIPYPLASSSYYPPYPYFPFAPPSSCIQLWKIAEALEGEGTRAGTKEPSESKLKSKSKSKKGKHSHKNKSDRGENGTMEIDLEDAKTHNLKDDNFEPGQKKENKDDDDESEISEALSKLTEGLEGGSEETSKEREKKKRRKPHSKLKHRKVIIEDDGKSEEEEKERETAEESEENNMESMEIIDGEAKIQGYNSGPKYGKSPEQNQDYNNPNPNPKYQNFPNRNEVDDYNDFELMECLEEGEKPHKESKKSRSKSRKSKKKKSKKHRNSKKKSKKHCKKKRKCSKRKQRYGSLDKDLTLSEKQDFRKRHEGRILDELHGDL</sequence>
<proteinExistence type="predicted"/>
<feature type="compositionally biased region" description="Basic residues" evidence="1">
    <location>
        <begin position="285"/>
        <end position="328"/>
    </location>
</feature>
<feature type="compositionally biased region" description="Low complexity" evidence="1">
    <location>
        <begin position="241"/>
        <end position="261"/>
    </location>
</feature>
<feature type="compositionally biased region" description="Acidic residues" evidence="1">
    <location>
        <begin position="266"/>
        <end position="278"/>
    </location>
</feature>
<dbReference type="AlphaFoldDB" id="A0A2A2LQV4"/>
<evidence type="ECO:0000313" key="3">
    <source>
        <dbReference type="Proteomes" id="UP000218231"/>
    </source>
</evidence>
<feature type="compositionally biased region" description="Basic and acidic residues" evidence="1">
    <location>
        <begin position="122"/>
        <end position="143"/>
    </location>
</feature>
<accession>A0A2A2LQV4</accession>
<feature type="compositionally biased region" description="Basic and acidic residues" evidence="1">
    <location>
        <begin position="350"/>
        <end position="360"/>
    </location>
</feature>
<evidence type="ECO:0000313" key="2">
    <source>
        <dbReference type="EMBL" id="PAV88548.1"/>
    </source>
</evidence>
<dbReference type="Proteomes" id="UP000218231">
    <property type="component" value="Unassembled WGS sequence"/>
</dbReference>
<feature type="compositionally biased region" description="Low complexity" evidence="1">
    <location>
        <begin position="152"/>
        <end position="161"/>
    </location>
</feature>
<organism evidence="2 3">
    <name type="scientific">Diploscapter pachys</name>
    <dbReference type="NCBI Taxonomy" id="2018661"/>
    <lineage>
        <taxon>Eukaryota</taxon>
        <taxon>Metazoa</taxon>
        <taxon>Ecdysozoa</taxon>
        <taxon>Nematoda</taxon>
        <taxon>Chromadorea</taxon>
        <taxon>Rhabditida</taxon>
        <taxon>Rhabditina</taxon>
        <taxon>Rhabditomorpha</taxon>
        <taxon>Rhabditoidea</taxon>
        <taxon>Rhabditidae</taxon>
        <taxon>Diploscapter</taxon>
    </lineage>
</organism>
<gene>
    <name evidence="2" type="ORF">WR25_21840</name>
</gene>
<evidence type="ECO:0000256" key="1">
    <source>
        <dbReference type="SAM" id="MobiDB-lite"/>
    </source>
</evidence>
<dbReference type="EMBL" id="LIAE01006513">
    <property type="protein sequence ID" value="PAV88548.1"/>
    <property type="molecule type" value="Genomic_DNA"/>
</dbReference>